<dbReference type="Pfam" id="PF00275">
    <property type="entry name" value="EPSP_synthase"/>
    <property type="match status" value="2"/>
</dbReference>
<evidence type="ECO:0000256" key="6">
    <source>
        <dbReference type="ARBA" id="ARBA00022960"/>
    </source>
</evidence>
<comment type="similarity">
    <text evidence="10">Belongs to the EPSP synthase family. MurA subfamily.</text>
</comment>
<dbReference type="Gene3D" id="3.65.10.10">
    <property type="entry name" value="Enolpyruvate transferase domain"/>
    <property type="match status" value="3"/>
</dbReference>
<protein>
    <recommendedName>
        <fullName evidence="12">UDP-N-acetylglucosamine 1-carboxyvinyltransferase</fullName>
        <ecNumber evidence="11">2.5.1.7</ecNumber>
    </recommendedName>
    <alternativeName>
        <fullName evidence="13">Enoylpyruvate transferase</fullName>
    </alternativeName>
    <alternativeName>
        <fullName evidence="14">UDP-N-acetylglucosamine enolpyruvyl transferase</fullName>
    </alternativeName>
</protein>
<dbReference type="EC" id="2.5.1.7" evidence="11"/>
<feature type="domain" description="Enolpyruvate transferase" evidence="16">
    <location>
        <begin position="352"/>
        <end position="427"/>
    </location>
</feature>
<evidence type="ECO:0000256" key="10">
    <source>
        <dbReference type="ARBA" id="ARBA00038367"/>
    </source>
</evidence>
<sequence>MALLFNPQNHISQSNPEKPYINFLRRTSAFAQSSHVQNLQTHVEKLAPDHKLVVVGGSKLSGHVNISGSKNSALAVLAGTLCCSGTSKLHNMPNLSDTRTMVSILRSLGVRVQVSNGEMTVDTDGLCSLEPCSDAVGKIRAGLFVLGPLLTRFGEAVVALPGGCDIGARPVDLYIRGLRALGAIIELRNGKVHACAVNGGKLVGGRFHLDYPSVGATETLMMAASMADGMTVLTNVAQEPEVVDLAHFLIRSGAHVEGAGSGKLVINGRNQLHGPEFTIMPDRIEAGTFMVAAAITRSHISISPVIPLHLLCLVDKLSAAGCKIMQSTPNTLEVSALPAKIGGDLQGFDVKTVRELQKLGAKIHLYGNNALIHGKEQGSDLSGSQVVATDLRSGASLVLAGMAAEGITVIDGVTHIDRGYENLEMKLRCLGADIRRHPFSIVTGTGGTI</sequence>
<dbReference type="PANTHER" id="PTHR43783">
    <property type="entry name" value="UDP-N-ACETYLGLUCOSAMINE 1-CARBOXYVINYLTRANSFERASE"/>
    <property type="match status" value="1"/>
</dbReference>
<dbReference type="GO" id="GO:0051301">
    <property type="term" value="P:cell division"/>
    <property type="evidence" value="ECO:0007669"/>
    <property type="project" value="UniProtKB-KW"/>
</dbReference>
<dbReference type="CDD" id="cd01555">
    <property type="entry name" value="UdpNAET"/>
    <property type="match status" value="1"/>
</dbReference>
<reference evidence="18" key="1">
    <citation type="submission" date="2025-08" db="UniProtKB">
        <authorList>
            <consortium name="RefSeq"/>
        </authorList>
    </citation>
    <scope>IDENTIFICATION</scope>
</reference>
<dbReference type="InterPro" id="IPR005750">
    <property type="entry name" value="UDP_GlcNAc_COvinyl_MurA"/>
</dbReference>
<dbReference type="NCBIfam" id="NF006873">
    <property type="entry name" value="PRK09369.1"/>
    <property type="match status" value="1"/>
</dbReference>
<dbReference type="SUPFAM" id="SSF55205">
    <property type="entry name" value="EPT/RTPC-like"/>
    <property type="match status" value="1"/>
</dbReference>
<evidence type="ECO:0000256" key="3">
    <source>
        <dbReference type="ARBA" id="ARBA00022490"/>
    </source>
</evidence>
<evidence type="ECO:0000313" key="17">
    <source>
        <dbReference type="Proteomes" id="UP000189703"/>
    </source>
</evidence>
<dbReference type="GO" id="GO:0071555">
    <property type="term" value="P:cell wall organization"/>
    <property type="evidence" value="ECO:0007669"/>
    <property type="project" value="UniProtKB-KW"/>
</dbReference>
<evidence type="ECO:0000256" key="7">
    <source>
        <dbReference type="ARBA" id="ARBA00022984"/>
    </source>
</evidence>
<evidence type="ECO:0000259" key="16">
    <source>
        <dbReference type="Pfam" id="PF00275"/>
    </source>
</evidence>
<evidence type="ECO:0000256" key="9">
    <source>
        <dbReference type="ARBA" id="ARBA00023316"/>
    </source>
</evidence>
<evidence type="ECO:0000256" key="11">
    <source>
        <dbReference type="ARBA" id="ARBA00039108"/>
    </source>
</evidence>
<dbReference type="GO" id="GO:0008760">
    <property type="term" value="F:UDP-N-acetylglucosamine 1-carboxyvinyltransferase activity"/>
    <property type="evidence" value="ECO:0007669"/>
    <property type="project" value="UniProtKB-EC"/>
</dbReference>
<dbReference type="GeneID" id="104611602"/>
<evidence type="ECO:0000256" key="5">
    <source>
        <dbReference type="ARBA" id="ARBA00022679"/>
    </source>
</evidence>
<keyword evidence="9" id="KW-0961">Cell wall biogenesis/degradation</keyword>
<organism evidence="17 18">
    <name type="scientific">Nelumbo nucifera</name>
    <name type="common">Sacred lotus</name>
    <dbReference type="NCBI Taxonomy" id="4432"/>
    <lineage>
        <taxon>Eukaryota</taxon>
        <taxon>Viridiplantae</taxon>
        <taxon>Streptophyta</taxon>
        <taxon>Embryophyta</taxon>
        <taxon>Tracheophyta</taxon>
        <taxon>Spermatophyta</taxon>
        <taxon>Magnoliopsida</taxon>
        <taxon>Proteales</taxon>
        <taxon>Nelumbonaceae</taxon>
        <taxon>Nelumbo</taxon>
    </lineage>
</organism>
<comment type="subcellular location">
    <subcellularLocation>
        <location evidence="1">Cytoplasm</location>
    </subcellularLocation>
</comment>
<evidence type="ECO:0000256" key="8">
    <source>
        <dbReference type="ARBA" id="ARBA00023306"/>
    </source>
</evidence>
<keyword evidence="6" id="KW-0133">Cell shape</keyword>
<name>A0A1U8BJR7_NELNU</name>
<evidence type="ECO:0000313" key="18">
    <source>
        <dbReference type="RefSeq" id="XP_010277040.1"/>
    </source>
</evidence>
<proteinExistence type="inferred from homology"/>
<dbReference type="InterPro" id="IPR036968">
    <property type="entry name" value="Enolpyruvate_Tfrase_sf"/>
</dbReference>
<dbReference type="AlphaFoldDB" id="A0A1U8BJR7"/>
<keyword evidence="17" id="KW-1185">Reference proteome</keyword>
<keyword evidence="5" id="KW-0808">Transferase</keyword>
<dbReference type="InterPro" id="IPR050068">
    <property type="entry name" value="MurA_subfamily"/>
</dbReference>
<comment type="catalytic activity">
    <reaction evidence="15">
        <text>phosphoenolpyruvate + UDP-N-acetyl-alpha-D-glucosamine = UDP-N-acetyl-3-O-(1-carboxyvinyl)-alpha-D-glucosamine + phosphate</text>
        <dbReference type="Rhea" id="RHEA:18681"/>
        <dbReference type="ChEBI" id="CHEBI:43474"/>
        <dbReference type="ChEBI" id="CHEBI:57705"/>
        <dbReference type="ChEBI" id="CHEBI:58702"/>
        <dbReference type="ChEBI" id="CHEBI:68483"/>
        <dbReference type="EC" id="2.5.1.7"/>
    </reaction>
</comment>
<keyword evidence="3" id="KW-0963">Cytoplasm</keyword>
<evidence type="ECO:0000256" key="1">
    <source>
        <dbReference type="ARBA" id="ARBA00004496"/>
    </source>
</evidence>
<evidence type="ECO:0000256" key="4">
    <source>
        <dbReference type="ARBA" id="ARBA00022618"/>
    </source>
</evidence>
<evidence type="ECO:0000256" key="14">
    <source>
        <dbReference type="ARBA" id="ARBA00042842"/>
    </source>
</evidence>
<dbReference type="PANTHER" id="PTHR43783:SF1">
    <property type="entry name" value="UDP-N-ACETYLGLUCOSAMINE 1-CARBOXYVINYLTRANSFERASE"/>
    <property type="match status" value="1"/>
</dbReference>
<evidence type="ECO:0000256" key="12">
    <source>
        <dbReference type="ARBA" id="ARBA00039754"/>
    </source>
</evidence>
<evidence type="ECO:0000256" key="13">
    <source>
        <dbReference type="ARBA" id="ARBA00042443"/>
    </source>
</evidence>
<dbReference type="InterPro" id="IPR013792">
    <property type="entry name" value="RNA3'P_cycl/enolpyr_Trfase_a/b"/>
</dbReference>
<keyword evidence="4" id="KW-0132">Cell division</keyword>
<accession>A0A1U8BJR7</accession>
<dbReference type="GO" id="GO:0008360">
    <property type="term" value="P:regulation of cell shape"/>
    <property type="evidence" value="ECO:0007669"/>
    <property type="project" value="UniProtKB-KW"/>
</dbReference>
<keyword evidence="8" id="KW-0131">Cell cycle</keyword>
<feature type="domain" description="Enolpyruvate transferase" evidence="16">
    <location>
        <begin position="56"/>
        <end position="337"/>
    </location>
</feature>
<dbReference type="OrthoDB" id="1718875at2759"/>
<dbReference type="RefSeq" id="XP_010277040.1">
    <property type="nucleotide sequence ID" value="XM_010278738.2"/>
</dbReference>
<comment type="pathway">
    <text evidence="2">Cell wall biogenesis; peptidoglycan biosynthesis.</text>
</comment>
<keyword evidence="7" id="KW-0573">Peptidoglycan synthesis</keyword>
<evidence type="ECO:0000256" key="15">
    <source>
        <dbReference type="ARBA" id="ARBA00047527"/>
    </source>
</evidence>
<dbReference type="GO" id="GO:0005737">
    <property type="term" value="C:cytoplasm"/>
    <property type="evidence" value="ECO:0007669"/>
    <property type="project" value="UniProtKB-SubCell"/>
</dbReference>
<dbReference type="Proteomes" id="UP000189703">
    <property type="component" value="Unplaced"/>
</dbReference>
<gene>
    <name evidence="18" type="primary">LOC104611602</name>
</gene>
<dbReference type="InterPro" id="IPR001986">
    <property type="entry name" value="Enolpyruvate_Tfrase_dom"/>
</dbReference>
<evidence type="ECO:0000256" key="2">
    <source>
        <dbReference type="ARBA" id="ARBA00004752"/>
    </source>
</evidence>
<dbReference type="GO" id="GO:0019277">
    <property type="term" value="P:UDP-N-acetylgalactosamine biosynthetic process"/>
    <property type="evidence" value="ECO:0007669"/>
    <property type="project" value="InterPro"/>
</dbReference>